<dbReference type="EMBL" id="JAPEVG010000223">
    <property type="protein sequence ID" value="KAJ8473429.1"/>
    <property type="molecule type" value="Genomic_DNA"/>
</dbReference>
<evidence type="ECO:0000313" key="2">
    <source>
        <dbReference type="EMBL" id="KAJ8473429.1"/>
    </source>
</evidence>
<reference evidence="2" key="1">
    <citation type="submission" date="2022-11" db="EMBL/GenBank/DDBJ databases">
        <title>Genome Sequence of Cubamyces cubensis.</title>
        <authorList>
            <person name="Buettner E."/>
        </authorList>
    </citation>
    <scope>NUCLEOTIDE SEQUENCE</scope>
    <source>
        <strain evidence="2">MPL-01</strain>
    </source>
</reference>
<evidence type="ECO:0000313" key="3">
    <source>
        <dbReference type="Proteomes" id="UP001215151"/>
    </source>
</evidence>
<comment type="caution">
    <text evidence="2">The sequence shown here is derived from an EMBL/GenBank/DDBJ whole genome shotgun (WGS) entry which is preliminary data.</text>
</comment>
<dbReference type="AlphaFoldDB" id="A0AAD7TPC6"/>
<feature type="compositionally biased region" description="Basic and acidic residues" evidence="1">
    <location>
        <begin position="490"/>
        <end position="503"/>
    </location>
</feature>
<organism evidence="2 3">
    <name type="scientific">Trametes cubensis</name>
    <dbReference type="NCBI Taxonomy" id="1111947"/>
    <lineage>
        <taxon>Eukaryota</taxon>
        <taxon>Fungi</taxon>
        <taxon>Dikarya</taxon>
        <taxon>Basidiomycota</taxon>
        <taxon>Agaricomycotina</taxon>
        <taxon>Agaricomycetes</taxon>
        <taxon>Polyporales</taxon>
        <taxon>Polyporaceae</taxon>
        <taxon>Trametes</taxon>
    </lineage>
</organism>
<evidence type="ECO:0000256" key="1">
    <source>
        <dbReference type="SAM" id="MobiDB-lite"/>
    </source>
</evidence>
<dbReference type="Proteomes" id="UP001215151">
    <property type="component" value="Unassembled WGS sequence"/>
</dbReference>
<name>A0AAD7TPC6_9APHY</name>
<keyword evidence="3" id="KW-1185">Reference proteome</keyword>
<evidence type="ECO:0008006" key="4">
    <source>
        <dbReference type="Google" id="ProtNLM"/>
    </source>
</evidence>
<feature type="region of interest" description="Disordered" evidence="1">
    <location>
        <begin position="483"/>
        <end position="528"/>
    </location>
</feature>
<protein>
    <recommendedName>
        <fullName evidence="4">F-box domain-containing protein</fullName>
    </recommendedName>
</protein>
<sequence length="528" mass="58670">MDDQALPFDVLLLVMALSGRATISAMMRTCRTLYHTSQSSRLLLQNGVILRSDSRILAFSRFMLADPATRFKNLRTLTFARGNFSDMAVDAIRKLLGHPLLSIDTLVLNDSESVLCSGLGPSIFKVNDRSTPLIESFVRLTTLKHLEIDELDVCAGDFLDRLHSNLVSASVEYGSASSRWNRRVHPDAHNPIVRLANSADTLEVLKGSGFNLPPAVIMYDIVYPRVRKIEATFADHWLPSVVAYARAYPNLKHLVLNISNITRRSAMYGLDPFLTDGLESKRCTNKEDQTKYGSWKGLRVIEGGLAAVYALGLVCKVSALRLEGDVTKNTVHYLDAVLCDTRPQKLSVTIVGGFMFDEGSILSQLLAKPAVQRLATLEMELCFAPSEGDSDMAELTSKILLKLADLPLRKLVLTLNYGLLTDPLYPPSPRSQPSRSRTYYCPAEQYLAELDLTAYARRFGETISTLESVLVLRKDDPAGRLYMFGPCGRGSREQSRSRERSPESDTLVDPHLVELGFGGMQDDDEIAW</sequence>
<gene>
    <name evidence="2" type="ORF">ONZ51_g7877</name>
</gene>
<proteinExistence type="predicted"/>
<accession>A0AAD7TPC6</accession>